<reference evidence="1 2" key="1">
    <citation type="submission" date="2015-01" db="EMBL/GenBank/DDBJ databases">
        <title>Genome Sequencing of Rickettsiales.</title>
        <authorList>
            <person name="Daugherty S.C."/>
            <person name="Su Q."/>
            <person name="Abolude K."/>
            <person name="Beier-Sexton M."/>
            <person name="Carlyon J.A."/>
            <person name="Carter R."/>
            <person name="Day N.P."/>
            <person name="Dumler S.J."/>
            <person name="Dyachenko V."/>
            <person name="Godinez A."/>
            <person name="Kurtti T.J."/>
            <person name="Lichay M."/>
            <person name="Mullins K.E."/>
            <person name="Ott S."/>
            <person name="Pappas-Brown V."/>
            <person name="Paris D.H."/>
            <person name="Patel P."/>
            <person name="Richards A.L."/>
            <person name="Sadzewicz L."/>
            <person name="Sears K."/>
            <person name="Seidman D."/>
            <person name="Sengamalay N."/>
            <person name="Stenos J."/>
            <person name="Tallon L.J."/>
            <person name="Vincent G."/>
            <person name="Fraser C.M."/>
            <person name="Munderloh U."/>
            <person name="Dunning-Hotopp J.C."/>
        </authorList>
    </citation>
    <scope>NUCLEOTIDE SEQUENCE [LARGE SCALE GENOMIC DNA]</scope>
    <source>
        <strain evidence="1 2">ApWI1</strain>
    </source>
</reference>
<comment type="caution">
    <text evidence="1">The sequence shown here is derived from an EMBL/GenBank/DDBJ whole genome shotgun (WGS) entry which is preliminary data.</text>
</comment>
<dbReference type="AlphaFoldDB" id="A0A0F3PZN9"/>
<dbReference type="Proteomes" id="UP000033622">
    <property type="component" value="Unassembled WGS sequence"/>
</dbReference>
<protein>
    <submittedName>
        <fullName evidence="1">Uncharacterized protein</fullName>
    </submittedName>
</protein>
<dbReference type="PATRIC" id="fig|1359155.3.peg.1531"/>
<dbReference type="EMBL" id="LAOF01000001">
    <property type="protein sequence ID" value="KJV84644.1"/>
    <property type="molecule type" value="Genomic_DNA"/>
</dbReference>
<accession>A0A0F3PZN9</accession>
<gene>
    <name evidence="1" type="ORF">APHWI1_1506</name>
</gene>
<evidence type="ECO:0000313" key="2">
    <source>
        <dbReference type="Proteomes" id="UP000033622"/>
    </source>
</evidence>
<organism evidence="1 2">
    <name type="scientific">Anaplasma phagocytophilum str. ApWI1</name>
    <dbReference type="NCBI Taxonomy" id="1359155"/>
    <lineage>
        <taxon>Bacteria</taxon>
        <taxon>Pseudomonadati</taxon>
        <taxon>Pseudomonadota</taxon>
        <taxon>Alphaproteobacteria</taxon>
        <taxon>Rickettsiales</taxon>
        <taxon>Anaplasmataceae</taxon>
        <taxon>Anaplasma</taxon>
        <taxon>phagocytophilum group</taxon>
    </lineage>
</organism>
<sequence>MYIPCGKVEALLPTTRMVCVLLQQASSSIFIFTTRVLY</sequence>
<evidence type="ECO:0000313" key="1">
    <source>
        <dbReference type="EMBL" id="KJV84644.1"/>
    </source>
</evidence>
<proteinExistence type="predicted"/>
<name>A0A0F3PZN9_ANAPH</name>